<gene>
    <name evidence="1" type="ORF">BDN70DRAFT_296225</name>
</gene>
<proteinExistence type="predicted"/>
<keyword evidence="2" id="KW-1185">Reference proteome</keyword>
<evidence type="ECO:0000313" key="1">
    <source>
        <dbReference type="EMBL" id="KAF9474792.1"/>
    </source>
</evidence>
<protein>
    <submittedName>
        <fullName evidence="1">Uncharacterized protein</fullName>
    </submittedName>
</protein>
<name>A0A9P5YSM2_9AGAR</name>
<accession>A0A9P5YSM2</accession>
<evidence type="ECO:0000313" key="2">
    <source>
        <dbReference type="Proteomes" id="UP000807469"/>
    </source>
</evidence>
<dbReference type="AlphaFoldDB" id="A0A9P5YSM2"/>
<reference evidence="1" key="1">
    <citation type="submission" date="2020-11" db="EMBL/GenBank/DDBJ databases">
        <authorList>
            <consortium name="DOE Joint Genome Institute"/>
            <person name="Ahrendt S."/>
            <person name="Riley R."/>
            <person name="Andreopoulos W."/>
            <person name="Labutti K."/>
            <person name="Pangilinan J."/>
            <person name="Ruiz-Duenas F.J."/>
            <person name="Barrasa J.M."/>
            <person name="Sanchez-Garcia M."/>
            <person name="Camarero S."/>
            <person name="Miyauchi S."/>
            <person name="Serrano A."/>
            <person name="Linde D."/>
            <person name="Babiker R."/>
            <person name="Drula E."/>
            <person name="Ayuso-Fernandez I."/>
            <person name="Pacheco R."/>
            <person name="Padilla G."/>
            <person name="Ferreira P."/>
            <person name="Barriuso J."/>
            <person name="Kellner H."/>
            <person name="Castanera R."/>
            <person name="Alfaro M."/>
            <person name="Ramirez L."/>
            <person name="Pisabarro A.G."/>
            <person name="Kuo A."/>
            <person name="Tritt A."/>
            <person name="Lipzen A."/>
            <person name="He G."/>
            <person name="Yan M."/>
            <person name="Ng V."/>
            <person name="Cullen D."/>
            <person name="Martin F."/>
            <person name="Rosso M.-N."/>
            <person name="Henrissat B."/>
            <person name="Hibbett D."/>
            <person name="Martinez A.T."/>
            <person name="Grigoriev I.V."/>
        </authorList>
    </citation>
    <scope>NUCLEOTIDE SEQUENCE</scope>
    <source>
        <strain evidence="1">CIRM-BRFM 674</strain>
    </source>
</reference>
<sequence>MLNELQSGHSRFATRKEDSLLYSSTVLKSSCLDKEKGLYRCKLYHCKLPSFARPPPLSATLLSENVIVSGRQIHRARTRVVVKGRHRYVAERRGRKWGVEWVVVLGDVQGTNEDRVPKGCVRVKSAEDTSNRVDSVESMLWRFSRHGPANIDIYDLQPGPEPVF</sequence>
<dbReference type="EMBL" id="MU155362">
    <property type="protein sequence ID" value="KAF9474792.1"/>
    <property type="molecule type" value="Genomic_DNA"/>
</dbReference>
<comment type="caution">
    <text evidence="1">The sequence shown here is derived from an EMBL/GenBank/DDBJ whole genome shotgun (WGS) entry which is preliminary data.</text>
</comment>
<organism evidence="1 2">
    <name type="scientific">Pholiota conissans</name>
    <dbReference type="NCBI Taxonomy" id="109636"/>
    <lineage>
        <taxon>Eukaryota</taxon>
        <taxon>Fungi</taxon>
        <taxon>Dikarya</taxon>
        <taxon>Basidiomycota</taxon>
        <taxon>Agaricomycotina</taxon>
        <taxon>Agaricomycetes</taxon>
        <taxon>Agaricomycetidae</taxon>
        <taxon>Agaricales</taxon>
        <taxon>Agaricineae</taxon>
        <taxon>Strophariaceae</taxon>
        <taxon>Pholiota</taxon>
    </lineage>
</organism>
<dbReference type="Proteomes" id="UP000807469">
    <property type="component" value="Unassembled WGS sequence"/>
</dbReference>